<feature type="region of interest" description="Disordered" evidence="8">
    <location>
        <begin position="172"/>
        <end position="203"/>
    </location>
</feature>
<dbReference type="FunFam" id="1.10.340.40:FF:000001">
    <property type="entry name" value="Nuclear polyadenylated RNA-binding protein nab2"/>
    <property type="match status" value="1"/>
</dbReference>
<comment type="subcellular location">
    <subcellularLocation>
        <location evidence="1">Nucleus</location>
    </subcellularLocation>
</comment>
<dbReference type="PANTHER" id="PTHR14738">
    <property type="entry name" value="ZINC FINGER CCCH DOMAIN-CONTAINING PROTEIN 14"/>
    <property type="match status" value="1"/>
</dbReference>
<dbReference type="GO" id="GO:0005634">
    <property type="term" value="C:nucleus"/>
    <property type="evidence" value="ECO:0007669"/>
    <property type="project" value="UniProtKB-SubCell"/>
</dbReference>
<evidence type="ECO:0000256" key="4">
    <source>
        <dbReference type="ARBA" id="ARBA00022737"/>
    </source>
</evidence>
<dbReference type="Proteomes" id="UP000007796">
    <property type="component" value="Unassembled WGS sequence"/>
</dbReference>
<dbReference type="HOGENOM" id="CLU_027088_1_0_1"/>
<dbReference type="GO" id="GO:0008270">
    <property type="term" value="F:zinc ion binding"/>
    <property type="evidence" value="ECO:0007669"/>
    <property type="project" value="UniProtKB-KW"/>
</dbReference>
<dbReference type="PANTHER" id="PTHR14738:SF29">
    <property type="entry name" value="ZINC FINGER CCCH DOMAIN-CONTAINING PROTEIN 14"/>
    <property type="match status" value="1"/>
</dbReference>
<dbReference type="InterPro" id="IPR040366">
    <property type="entry name" value="Nab2/ZC3H14"/>
</dbReference>
<dbReference type="EMBL" id="GL629769">
    <property type="protein sequence ID" value="EFX03059.1"/>
    <property type="molecule type" value="Genomic_DNA"/>
</dbReference>
<dbReference type="eggNOG" id="KOG1276">
    <property type="taxonomic scope" value="Eukaryota"/>
</dbReference>
<dbReference type="GO" id="GO:0043488">
    <property type="term" value="P:regulation of mRNA stability"/>
    <property type="evidence" value="ECO:0007669"/>
    <property type="project" value="InterPro"/>
</dbReference>
<dbReference type="Gene3D" id="4.10.1000.40">
    <property type="match status" value="1"/>
</dbReference>
<feature type="compositionally biased region" description="Low complexity" evidence="8">
    <location>
        <begin position="256"/>
        <end position="272"/>
    </location>
</feature>
<evidence type="ECO:0000256" key="1">
    <source>
        <dbReference type="ARBA" id="ARBA00004123"/>
    </source>
</evidence>
<evidence type="ECO:0000256" key="3">
    <source>
        <dbReference type="ARBA" id="ARBA00022723"/>
    </source>
</evidence>
<evidence type="ECO:0000313" key="10">
    <source>
        <dbReference type="Proteomes" id="UP000007796"/>
    </source>
</evidence>
<keyword evidence="3" id="KW-0479">Metal-binding</keyword>
<evidence type="ECO:0000256" key="7">
    <source>
        <dbReference type="ARBA" id="ARBA00023242"/>
    </source>
</evidence>
<comment type="similarity">
    <text evidence="2">Belongs to the ZC3H14 family.</text>
</comment>
<evidence type="ECO:0000256" key="2">
    <source>
        <dbReference type="ARBA" id="ARBA00008423"/>
    </source>
</evidence>
<evidence type="ECO:0000313" key="9">
    <source>
        <dbReference type="EMBL" id="EFX03059.1"/>
    </source>
</evidence>
<dbReference type="AlphaFoldDB" id="F0XHG8"/>
<protein>
    <submittedName>
        <fullName evidence="9">Nuclear polyadenylated RNA-binding protein</fullName>
    </submittedName>
</protein>
<dbReference type="OrthoDB" id="438553at2759"/>
<evidence type="ECO:0000256" key="5">
    <source>
        <dbReference type="ARBA" id="ARBA00022771"/>
    </source>
</evidence>
<sequence length="512" mass="55183">MPVEVAMNTPLAEALQREIQPKLVECGWAPSDASDTTMAEYLILMIVNGKTEDEIASELSSDLLNLPPEDDSAKQFARWLFEIIESENARINGSGQQQQFELAFSGGDQDMEMDLSSADALGSMIAPSGPKAMRNGPGFRGGRDKRMLGQINRNLDRSNDSVLHRVRGTDRISTHTRGGGAGPRGSGGGFGMGRQQRNMNGRNASGFNQQAMAAVMSAGGPQPGMSWMGPPGPPGQPPMQPGPMDVYAMLEQQSRMMQQMQEQMQQQQQLMQHGRRGGFNQQSRGRPLADRIQHPNQNYRNNMRNGGQNNHGQQAENGGEAPKSNGKSQEGGDASGSATGEDVDMGSEAGTHREPLNPTDTVCKYNLHCTNKDCKFAHQSPAAPPGTTVDVLDVCTYGAACKKKKVRGAAPVASRPDGAPERAGLQIFFPTARTHTANFGTRRCRCAANGGDCAHEEGQRGVFPDKVWTADGAGRDQQTHISERKFVDETAAEETILPSADRDMTSEEATIA</sequence>
<dbReference type="InParanoid" id="F0XHG8"/>
<reference evidence="9 10" key="1">
    <citation type="journal article" date="2011" name="Proc. Natl. Acad. Sci. U.S.A.">
        <title>Genome and transcriptome analyses of the mountain pine beetle-fungal symbiont Grosmannia clavigera, a lodgepole pine pathogen.</title>
        <authorList>
            <person name="DiGuistini S."/>
            <person name="Wang Y."/>
            <person name="Liao N.Y."/>
            <person name="Taylor G."/>
            <person name="Tanguay P."/>
            <person name="Feau N."/>
            <person name="Henrissat B."/>
            <person name="Chan S.K."/>
            <person name="Hesse-Orce U."/>
            <person name="Alamouti S.M."/>
            <person name="Tsui C.K.M."/>
            <person name="Docking R.T."/>
            <person name="Levasseur A."/>
            <person name="Haridas S."/>
            <person name="Robertson G."/>
            <person name="Birol I."/>
            <person name="Holt R.A."/>
            <person name="Marra M.A."/>
            <person name="Hamelin R.C."/>
            <person name="Hirst M."/>
            <person name="Jones S.J.M."/>
            <person name="Bohlmann J."/>
            <person name="Breuil C."/>
        </authorList>
    </citation>
    <scope>NUCLEOTIDE SEQUENCE [LARGE SCALE GENOMIC DNA]</scope>
    <source>
        <strain evidence="10">kw1407 / UAMH 11150</strain>
    </source>
</reference>
<keyword evidence="10" id="KW-1185">Reference proteome</keyword>
<accession>F0XHG8</accession>
<feature type="region of interest" description="Disordered" evidence="8">
    <location>
        <begin position="256"/>
        <end position="358"/>
    </location>
</feature>
<keyword evidence="7" id="KW-0539">Nucleus</keyword>
<keyword evidence="5" id="KW-0863">Zinc-finger</keyword>
<dbReference type="GO" id="GO:0008143">
    <property type="term" value="F:poly(A) binding"/>
    <property type="evidence" value="ECO:0007669"/>
    <property type="project" value="InterPro"/>
</dbReference>
<name>F0XHG8_GROCL</name>
<dbReference type="STRING" id="655863.F0XHG8"/>
<dbReference type="RefSeq" id="XP_014172541.1">
    <property type="nucleotide sequence ID" value="XM_014317066.1"/>
</dbReference>
<dbReference type="GeneID" id="25976037"/>
<dbReference type="GO" id="GO:0005737">
    <property type="term" value="C:cytoplasm"/>
    <property type="evidence" value="ECO:0007669"/>
    <property type="project" value="TreeGrafter"/>
</dbReference>
<feature type="compositionally biased region" description="Polar residues" evidence="8">
    <location>
        <begin position="294"/>
        <end position="316"/>
    </location>
</feature>
<dbReference type="Gene3D" id="1.10.340.40">
    <property type="entry name" value="Nuclear abundant poly(A) RNA-bind protein 2, N-terminal domain"/>
    <property type="match status" value="1"/>
</dbReference>
<proteinExistence type="inferred from homology"/>
<feature type="compositionally biased region" description="Gly residues" evidence="8">
    <location>
        <begin position="177"/>
        <end position="192"/>
    </location>
</feature>
<gene>
    <name evidence="9" type="ORF">CMQ_2988</name>
</gene>
<organism evidence="10">
    <name type="scientific">Grosmannia clavigera (strain kw1407 / UAMH 11150)</name>
    <name type="common">Blue stain fungus</name>
    <name type="synonym">Graphiocladiella clavigera</name>
    <dbReference type="NCBI Taxonomy" id="655863"/>
    <lineage>
        <taxon>Eukaryota</taxon>
        <taxon>Fungi</taxon>
        <taxon>Dikarya</taxon>
        <taxon>Ascomycota</taxon>
        <taxon>Pezizomycotina</taxon>
        <taxon>Sordariomycetes</taxon>
        <taxon>Sordariomycetidae</taxon>
        <taxon>Ophiostomatales</taxon>
        <taxon>Ophiostomataceae</taxon>
        <taxon>Leptographium</taxon>
    </lineage>
</organism>
<evidence type="ECO:0000256" key="6">
    <source>
        <dbReference type="ARBA" id="ARBA00022833"/>
    </source>
</evidence>
<evidence type="ECO:0000256" key="8">
    <source>
        <dbReference type="SAM" id="MobiDB-lite"/>
    </source>
</evidence>
<keyword evidence="6" id="KW-0862">Zinc</keyword>
<keyword evidence="4" id="KW-0677">Repeat</keyword>
<dbReference type="InterPro" id="IPR043094">
    <property type="entry name" value="Nab2/ZC3H14_N_sf"/>
</dbReference>